<gene>
    <name evidence="3" type="ORF">HBA54_25900</name>
</gene>
<evidence type="ECO:0000256" key="1">
    <source>
        <dbReference type="ARBA" id="ARBA00023125"/>
    </source>
</evidence>
<feature type="domain" description="HTH cro/C1-type" evidence="2">
    <location>
        <begin position="14"/>
        <end position="68"/>
    </location>
</feature>
<protein>
    <submittedName>
        <fullName evidence="3">Helix-turn-helix transcriptional regulator</fullName>
    </submittedName>
</protein>
<dbReference type="GO" id="GO:0003677">
    <property type="term" value="F:DNA binding"/>
    <property type="evidence" value="ECO:0007669"/>
    <property type="project" value="UniProtKB-KW"/>
</dbReference>
<organism evidence="3 4">
    <name type="scientific">Pelagibius litoralis</name>
    <dbReference type="NCBI Taxonomy" id="374515"/>
    <lineage>
        <taxon>Bacteria</taxon>
        <taxon>Pseudomonadati</taxon>
        <taxon>Pseudomonadota</taxon>
        <taxon>Alphaproteobacteria</taxon>
        <taxon>Rhodospirillales</taxon>
        <taxon>Rhodovibrionaceae</taxon>
        <taxon>Pelagibius</taxon>
    </lineage>
</organism>
<proteinExistence type="predicted"/>
<reference evidence="3" key="1">
    <citation type="submission" date="2020-03" db="EMBL/GenBank/DDBJ databases">
        <title>Genome of Pelagibius litoralis DSM 21314T.</title>
        <authorList>
            <person name="Wang G."/>
        </authorList>
    </citation>
    <scope>NUCLEOTIDE SEQUENCE</scope>
    <source>
        <strain evidence="3">DSM 21314</strain>
    </source>
</reference>
<evidence type="ECO:0000313" key="3">
    <source>
        <dbReference type="EMBL" id="NIA72039.1"/>
    </source>
</evidence>
<keyword evidence="4" id="KW-1185">Reference proteome</keyword>
<dbReference type="RefSeq" id="WP_167230669.1">
    <property type="nucleotide sequence ID" value="NZ_JAAQPH010000031.1"/>
</dbReference>
<dbReference type="EMBL" id="JAAQPH010000031">
    <property type="protein sequence ID" value="NIA72039.1"/>
    <property type="molecule type" value="Genomic_DNA"/>
</dbReference>
<dbReference type="Proteomes" id="UP000761264">
    <property type="component" value="Unassembled WGS sequence"/>
</dbReference>
<dbReference type="PANTHER" id="PTHR46797">
    <property type="entry name" value="HTH-TYPE TRANSCRIPTIONAL REGULATOR"/>
    <property type="match status" value="1"/>
</dbReference>
<dbReference type="PANTHER" id="PTHR46797:SF1">
    <property type="entry name" value="METHYLPHOSPHONATE SYNTHASE"/>
    <property type="match status" value="1"/>
</dbReference>
<dbReference type="InterPro" id="IPR050807">
    <property type="entry name" value="TransReg_Diox_bact_type"/>
</dbReference>
<dbReference type="InterPro" id="IPR010982">
    <property type="entry name" value="Lambda_DNA-bd_dom_sf"/>
</dbReference>
<dbReference type="GO" id="GO:0005829">
    <property type="term" value="C:cytosol"/>
    <property type="evidence" value="ECO:0007669"/>
    <property type="project" value="TreeGrafter"/>
</dbReference>
<keyword evidence="1" id="KW-0238">DNA-binding</keyword>
<evidence type="ECO:0000259" key="2">
    <source>
        <dbReference type="PROSITE" id="PS50943"/>
    </source>
</evidence>
<evidence type="ECO:0000313" key="4">
    <source>
        <dbReference type="Proteomes" id="UP000761264"/>
    </source>
</evidence>
<dbReference type="AlphaFoldDB" id="A0A967F2N6"/>
<dbReference type="Pfam" id="PF01381">
    <property type="entry name" value="HTH_3"/>
    <property type="match status" value="1"/>
</dbReference>
<dbReference type="PROSITE" id="PS50943">
    <property type="entry name" value="HTH_CROC1"/>
    <property type="match status" value="1"/>
</dbReference>
<dbReference type="GO" id="GO:0003700">
    <property type="term" value="F:DNA-binding transcription factor activity"/>
    <property type="evidence" value="ECO:0007669"/>
    <property type="project" value="TreeGrafter"/>
</dbReference>
<dbReference type="CDD" id="cd00093">
    <property type="entry name" value="HTH_XRE"/>
    <property type="match status" value="1"/>
</dbReference>
<dbReference type="InterPro" id="IPR001387">
    <property type="entry name" value="Cro/C1-type_HTH"/>
</dbReference>
<comment type="caution">
    <text evidence="3">The sequence shown here is derived from an EMBL/GenBank/DDBJ whole genome shotgun (WGS) entry which is preliminary data.</text>
</comment>
<dbReference type="SUPFAM" id="SSF47413">
    <property type="entry name" value="lambda repressor-like DNA-binding domains"/>
    <property type="match status" value="1"/>
</dbReference>
<sequence>MPTIALAREVGLLVRALRKRYGLTQADLAERIGRSEAAVRAIERGASAPSFVTLERLAIALQVPASALFPTSRLKDRTRGREPERRASQIASITALARSFDDGDLGLAQALVTAIAEAVPERHRMKI</sequence>
<name>A0A967F2N6_9PROT</name>
<accession>A0A967F2N6</accession>
<dbReference type="SMART" id="SM00530">
    <property type="entry name" value="HTH_XRE"/>
    <property type="match status" value="1"/>
</dbReference>
<dbReference type="Gene3D" id="1.10.260.40">
    <property type="entry name" value="lambda repressor-like DNA-binding domains"/>
    <property type="match status" value="1"/>
</dbReference>